<dbReference type="PANTHER" id="PTHR21098:SF0">
    <property type="entry name" value="RIBOFLAVIN SYNTHASE"/>
    <property type="match status" value="1"/>
</dbReference>
<dbReference type="PROSITE" id="PS51177">
    <property type="entry name" value="LUMAZINE_BIND"/>
    <property type="match status" value="2"/>
</dbReference>
<dbReference type="Pfam" id="PF00677">
    <property type="entry name" value="Lum_binding"/>
    <property type="match status" value="2"/>
</dbReference>
<name>A0AA35T1G2_GEOBA</name>
<dbReference type="GO" id="GO:0009231">
    <property type="term" value="P:riboflavin biosynthetic process"/>
    <property type="evidence" value="ECO:0007669"/>
    <property type="project" value="UniProtKB-KW"/>
</dbReference>
<protein>
    <recommendedName>
        <fullName evidence="4">Riboflavin synthase</fullName>
        <ecNumber evidence="3">2.5.1.9</ecNumber>
    </recommendedName>
</protein>
<dbReference type="NCBIfam" id="TIGR00187">
    <property type="entry name" value="ribE"/>
    <property type="match status" value="1"/>
</dbReference>
<dbReference type="GO" id="GO:0004746">
    <property type="term" value="F:riboflavin synthase activity"/>
    <property type="evidence" value="ECO:0007669"/>
    <property type="project" value="UniProtKB-EC"/>
</dbReference>
<evidence type="ECO:0000256" key="7">
    <source>
        <dbReference type="ARBA" id="ARBA00022737"/>
    </source>
</evidence>
<dbReference type="InterPro" id="IPR001783">
    <property type="entry name" value="Lumazine-bd"/>
</dbReference>
<dbReference type="FunFam" id="2.40.30.20:FF:000003">
    <property type="entry name" value="Riboflavin synthase, alpha subunit"/>
    <property type="match status" value="1"/>
</dbReference>
<evidence type="ECO:0000256" key="6">
    <source>
        <dbReference type="ARBA" id="ARBA00022679"/>
    </source>
</evidence>
<dbReference type="CDD" id="cd00402">
    <property type="entry name" value="Riboflavin_synthase_like"/>
    <property type="match status" value="1"/>
</dbReference>
<dbReference type="EMBL" id="CASHTH010003003">
    <property type="protein sequence ID" value="CAI8038586.1"/>
    <property type="molecule type" value="Genomic_DNA"/>
</dbReference>
<comment type="function">
    <text evidence="1">Catalyzes the dismutation of two molecules of 6,7-dimethyl-8-ribityllumazine, resulting in the formation of riboflavin and 5-amino-6-(D-ribitylamino)uracil.</text>
</comment>
<dbReference type="SUPFAM" id="SSF63380">
    <property type="entry name" value="Riboflavin synthase domain-like"/>
    <property type="match status" value="2"/>
</dbReference>
<gene>
    <name evidence="9" type="ORF">GBAR_LOCUS21517</name>
</gene>
<keyword evidence="7" id="KW-0677">Repeat</keyword>
<dbReference type="InterPro" id="IPR017938">
    <property type="entry name" value="Riboflavin_synthase-like_b-brl"/>
</dbReference>
<dbReference type="FunFam" id="2.40.30.20:FF:000004">
    <property type="entry name" value="Riboflavin synthase, alpha subunit"/>
    <property type="match status" value="1"/>
</dbReference>
<evidence type="ECO:0000259" key="8">
    <source>
        <dbReference type="PROSITE" id="PS51177"/>
    </source>
</evidence>
<dbReference type="Gene3D" id="2.40.30.20">
    <property type="match status" value="2"/>
</dbReference>
<dbReference type="AlphaFoldDB" id="A0AA35T1G2"/>
<dbReference type="InterPro" id="IPR026017">
    <property type="entry name" value="Lumazine-bd_dom"/>
</dbReference>
<evidence type="ECO:0000256" key="2">
    <source>
        <dbReference type="ARBA" id="ARBA00004887"/>
    </source>
</evidence>
<comment type="pathway">
    <text evidence="2">Cofactor biosynthesis; riboflavin biosynthesis; riboflavin from 2-hydroxy-3-oxobutyl phosphate and 5-amino-6-(D-ribitylamino)uracil: step 2/2.</text>
</comment>
<dbReference type="EC" id="2.5.1.9" evidence="3"/>
<accession>A0AA35T1G2</accession>
<sequence>MFTGIVEEVGSVSSRSDYKLVVHAEKVLEDVHVGDSISVNGACLTVVSFDADSFAVDLAPETLRRTSLGQVGPGSAVNLERALAAHDRMGGHIVQGHVDNTGEITGITPEQDCFIVEVETPQSLAPYIVEKGFIAVDGISLTVVQSLELRFTISIIPFTLQNTNLREREVGDKVNLEADILAKYVESLLAARFA</sequence>
<keyword evidence="5" id="KW-0686">Riboflavin biosynthesis</keyword>
<evidence type="ECO:0000313" key="10">
    <source>
        <dbReference type="Proteomes" id="UP001174909"/>
    </source>
</evidence>
<feature type="domain" description="Lumazine-binding" evidence="8">
    <location>
        <begin position="1"/>
        <end position="92"/>
    </location>
</feature>
<dbReference type="InterPro" id="IPR023366">
    <property type="entry name" value="ATP_synth_asu-like_sf"/>
</dbReference>
<comment type="caution">
    <text evidence="9">The sequence shown here is derived from an EMBL/GenBank/DDBJ whole genome shotgun (WGS) entry which is preliminary data.</text>
</comment>
<keyword evidence="10" id="KW-1185">Reference proteome</keyword>
<dbReference type="NCBIfam" id="NF006767">
    <property type="entry name" value="PRK09289.1"/>
    <property type="match status" value="1"/>
</dbReference>
<evidence type="ECO:0000313" key="9">
    <source>
        <dbReference type="EMBL" id="CAI8038586.1"/>
    </source>
</evidence>
<evidence type="ECO:0000256" key="4">
    <source>
        <dbReference type="ARBA" id="ARBA00013950"/>
    </source>
</evidence>
<proteinExistence type="predicted"/>
<keyword evidence="6" id="KW-0808">Transferase</keyword>
<organism evidence="9 10">
    <name type="scientific">Geodia barretti</name>
    <name type="common">Barrett's horny sponge</name>
    <dbReference type="NCBI Taxonomy" id="519541"/>
    <lineage>
        <taxon>Eukaryota</taxon>
        <taxon>Metazoa</taxon>
        <taxon>Porifera</taxon>
        <taxon>Demospongiae</taxon>
        <taxon>Heteroscleromorpha</taxon>
        <taxon>Tetractinellida</taxon>
        <taxon>Astrophorina</taxon>
        <taxon>Geodiidae</taxon>
        <taxon>Geodia</taxon>
    </lineage>
</organism>
<evidence type="ECO:0000256" key="1">
    <source>
        <dbReference type="ARBA" id="ARBA00002803"/>
    </source>
</evidence>
<evidence type="ECO:0000256" key="5">
    <source>
        <dbReference type="ARBA" id="ARBA00022619"/>
    </source>
</evidence>
<dbReference type="Proteomes" id="UP001174909">
    <property type="component" value="Unassembled WGS sequence"/>
</dbReference>
<dbReference type="PANTHER" id="PTHR21098">
    <property type="entry name" value="RIBOFLAVIN SYNTHASE ALPHA CHAIN"/>
    <property type="match status" value="1"/>
</dbReference>
<reference evidence="9" key="1">
    <citation type="submission" date="2023-03" db="EMBL/GenBank/DDBJ databases">
        <authorList>
            <person name="Steffen K."/>
            <person name="Cardenas P."/>
        </authorList>
    </citation>
    <scope>NUCLEOTIDE SEQUENCE</scope>
</reference>
<evidence type="ECO:0000256" key="3">
    <source>
        <dbReference type="ARBA" id="ARBA00012827"/>
    </source>
</evidence>
<dbReference type="PIRSF" id="PIRSF000498">
    <property type="entry name" value="Riboflavin_syn_A"/>
    <property type="match status" value="1"/>
</dbReference>
<feature type="domain" description="Lumazine-binding" evidence="8">
    <location>
        <begin position="93"/>
        <end position="189"/>
    </location>
</feature>